<dbReference type="EMBL" id="CP036348">
    <property type="protein sequence ID" value="QDV66670.1"/>
    <property type="molecule type" value="Genomic_DNA"/>
</dbReference>
<dbReference type="KEGG" id="rcf:Poly24_03570"/>
<organism evidence="2 3">
    <name type="scientific">Rosistilla carotiformis</name>
    <dbReference type="NCBI Taxonomy" id="2528017"/>
    <lineage>
        <taxon>Bacteria</taxon>
        <taxon>Pseudomonadati</taxon>
        <taxon>Planctomycetota</taxon>
        <taxon>Planctomycetia</taxon>
        <taxon>Pirellulales</taxon>
        <taxon>Pirellulaceae</taxon>
        <taxon>Rosistilla</taxon>
    </lineage>
</organism>
<feature type="region of interest" description="Disordered" evidence="1">
    <location>
        <begin position="18"/>
        <end position="37"/>
    </location>
</feature>
<accession>A0A518JM84</accession>
<keyword evidence="3" id="KW-1185">Reference proteome</keyword>
<dbReference type="Proteomes" id="UP000315082">
    <property type="component" value="Chromosome"/>
</dbReference>
<dbReference type="AlphaFoldDB" id="A0A518JM84"/>
<sequence>MQLIAAIASRFNRTAAKAANAAKADQTPNRRRSREAATATACYRRFAADTITNARICRLTPAASRCHRFAIQPHSRKNRERGESI</sequence>
<reference evidence="2 3" key="1">
    <citation type="submission" date="2019-02" db="EMBL/GenBank/DDBJ databases">
        <title>Deep-cultivation of Planctomycetes and their phenomic and genomic characterization uncovers novel biology.</title>
        <authorList>
            <person name="Wiegand S."/>
            <person name="Jogler M."/>
            <person name="Boedeker C."/>
            <person name="Pinto D."/>
            <person name="Vollmers J."/>
            <person name="Rivas-Marin E."/>
            <person name="Kohn T."/>
            <person name="Peeters S.H."/>
            <person name="Heuer A."/>
            <person name="Rast P."/>
            <person name="Oberbeckmann S."/>
            <person name="Bunk B."/>
            <person name="Jeske O."/>
            <person name="Meyerdierks A."/>
            <person name="Storesund J.E."/>
            <person name="Kallscheuer N."/>
            <person name="Luecker S."/>
            <person name="Lage O.M."/>
            <person name="Pohl T."/>
            <person name="Merkel B.J."/>
            <person name="Hornburger P."/>
            <person name="Mueller R.-W."/>
            <person name="Bruemmer F."/>
            <person name="Labrenz M."/>
            <person name="Spormann A.M."/>
            <person name="Op den Camp H."/>
            <person name="Overmann J."/>
            <person name="Amann R."/>
            <person name="Jetten M.S.M."/>
            <person name="Mascher T."/>
            <person name="Medema M.H."/>
            <person name="Devos D.P."/>
            <person name="Kaster A.-K."/>
            <person name="Ovreas L."/>
            <person name="Rohde M."/>
            <person name="Galperin M.Y."/>
            <person name="Jogler C."/>
        </authorList>
    </citation>
    <scope>NUCLEOTIDE SEQUENCE [LARGE SCALE GENOMIC DNA]</scope>
    <source>
        <strain evidence="2 3">Poly24</strain>
    </source>
</reference>
<proteinExistence type="predicted"/>
<evidence type="ECO:0000313" key="2">
    <source>
        <dbReference type="EMBL" id="QDV66670.1"/>
    </source>
</evidence>
<name>A0A518JM84_9BACT</name>
<evidence type="ECO:0000256" key="1">
    <source>
        <dbReference type="SAM" id="MobiDB-lite"/>
    </source>
</evidence>
<protein>
    <submittedName>
        <fullName evidence="2">Uncharacterized protein</fullName>
    </submittedName>
</protein>
<gene>
    <name evidence="2" type="ORF">Poly24_03570</name>
</gene>
<evidence type="ECO:0000313" key="3">
    <source>
        <dbReference type="Proteomes" id="UP000315082"/>
    </source>
</evidence>